<proteinExistence type="predicted"/>
<gene>
    <name evidence="3" type="ORF">Pla110_14530</name>
</gene>
<sequence length="637" mass="71976">MNGTHVFRPRLMILLVMLAVSLYSGIGISSSLFAGEKETALRPIRQALLKSSRFAKRKDIAQATQLLDEATQQLEAWKTKYKVAPEDRTYKALLELMEERRADLTDSNEPKGQMPERKNRNSKVSFSRHIIPILQENCFSCHDDQAAGGLQLDTLAGMRKGGKGGRILEPKNPKNSLIMQRLIATGERRMPKDADPLDREQLVVLNDWILQGAEIDQFKVEEEKTESSMEKLQVARPTGNETVSFKKDIAPFFARLCMNCHNDQQSRGGLSMSTFEKLLKGGESGEVLVPGDLDSSRLFRLTGGLELPRMPNNEARLTRKNYEDLKKWIEEGIKYDGDEPSEPLTSLLPDEAELARQRFEKMPEEEFRKHRLDESLQIWKRIGSGNEPTVVETDHFLILGNVPEERLQQAGKWAEQSYSSLQTRFNDSEKPAWKGRLAVFITADRFLHGEFFTYMKKGELENYPAGIVQVTPANATAFVELMDSGDQPTGGTPGMQFQLQHLVTEAFLSRGGVKFPDWFRSGMSQRIVLEDNTIDQKNVWARSLNSRLVGSIKKIAERRSKNGELFTDGFFTPAELDLYGFALVEKLSRYMEPKKLDAVVAAVRAGVDINAAFTQVGVPNMDAIERNLVIELQDRAR</sequence>
<feature type="domain" description="Cytochrome C Planctomycete-type" evidence="2">
    <location>
        <begin position="138"/>
        <end position="192"/>
    </location>
</feature>
<evidence type="ECO:0000259" key="2">
    <source>
        <dbReference type="Pfam" id="PF07635"/>
    </source>
</evidence>
<feature type="region of interest" description="Disordered" evidence="1">
    <location>
        <begin position="101"/>
        <end position="122"/>
    </location>
</feature>
<evidence type="ECO:0000313" key="4">
    <source>
        <dbReference type="Proteomes" id="UP000317178"/>
    </source>
</evidence>
<dbReference type="PANTHER" id="PTHR35889:SF3">
    <property type="entry name" value="F-BOX DOMAIN-CONTAINING PROTEIN"/>
    <property type="match status" value="1"/>
</dbReference>
<feature type="domain" description="Cytochrome C Planctomycete-type" evidence="2">
    <location>
        <begin position="257"/>
        <end position="311"/>
    </location>
</feature>
<evidence type="ECO:0000256" key="1">
    <source>
        <dbReference type="SAM" id="MobiDB-lite"/>
    </source>
</evidence>
<evidence type="ECO:0000313" key="3">
    <source>
        <dbReference type="EMBL" id="QDU79739.1"/>
    </source>
</evidence>
<organism evidence="3 4">
    <name type="scientific">Polystyrenella longa</name>
    <dbReference type="NCBI Taxonomy" id="2528007"/>
    <lineage>
        <taxon>Bacteria</taxon>
        <taxon>Pseudomonadati</taxon>
        <taxon>Planctomycetota</taxon>
        <taxon>Planctomycetia</taxon>
        <taxon>Planctomycetales</taxon>
        <taxon>Planctomycetaceae</taxon>
        <taxon>Polystyrenella</taxon>
    </lineage>
</organism>
<name>A0A518CKI9_9PLAN</name>
<dbReference type="PANTHER" id="PTHR35889">
    <property type="entry name" value="CYCLOINULO-OLIGOSACCHARIDE FRUCTANOTRANSFERASE-RELATED"/>
    <property type="match status" value="1"/>
</dbReference>
<dbReference type="InterPro" id="IPR011429">
    <property type="entry name" value="Cyt_c_Planctomycete-type"/>
</dbReference>
<keyword evidence="4" id="KW-1185">Reference proteome</keyword>
<dbReference type="EMBL" id="CP036281">
    <property type="protein sequence ID" value="QDU79739.1"/>
    <property type="molecule type" value="Genomic_DNA"/>
</dbReference>
<dbReference type="RefSeq" id="WP_197440558.1">
    <property type="nucleotide sequence ID" value="NZ_CP036281.1"/>
</dbReference>
<protein>
    <submittedName>
        <fullName evidence="3">Planctomycete cytochrome C</fullName>
    </submittedName>
</protein>
<accession>A0A518CKI9</accession>
<dbReference type="KEGG" id="plon:Pla110_14530"/>
<reference evidence="3 4" key="1">
    <citation type="submission" date="2019-02" db="EMBL/GenBank/DDBJ databases">
        <title>Deep-cultivation of Planctomycetes and their phenomic and genomic characterization uncovers novel biology.</title>
        <authorList>
            <person name="Wiegand S."/>
            <person name="Jogler M."/>
            <person name="Boedeker C."/>
            <person name="Pinto D."/>
            <person name="Vollmers J."/>
            <person name="Rivas-Marin E."/>
            <person name="Kohn T."/>
            <person name="Peeters S.H."/>
            <person name="Heuer A."/>
            <person name="Rast P."/>
            <person name="Oberbeckmann S."/>
            <person name="Bunk B."/>
            <person name="Jeske O."/>
            <person name="Meyerdierks A."/>
            <person name="Storesund J.E."/>
            <person name="Kallscheuer N."/>
            <person name="Luecker S."/>
            <person name="Lage O.M."/>
            <person name="Pohl T."/>
            <person name="Merkel B.J."/>
            <person name="Hornburger P."/>
            <person name="Mueller R.-W."/>
            <person name="Bruemmer F."/>
            <person name="Labrenz M."/>
            <person name="Spormann A.M."/>
            <person name="Op den Camp H."/>
            <person name="Overmann J."/>
            <person name="Amann R."/>
            <person name="Jetten M.S.M."/>
            <person name="Mascher T."/>
            <person name="Medema M.H."/>
            <person name="Devos D.P."/>
            <person name="Kaster A.-K."/>
            <person name="Ovreas L."/>
            <person name="Rohde M."/>
            <person name="Galperin M.Y."/>
            <person name="Jogler C."/>
        </authorList>
    </citation>
    <scope>NUCLEOTIDE SEQUENCE [LARGE SCALE GENOMIC DNA]</scope>
    <source>
        <strain evidence="3 4">Pla110</strain>
    </source>
</reference>
<dbReference type="Proteomes" id="UP000317178">
    <property type="component" value="Chromosome"/>
</dbReference>
<dbReference type="Pfam" id="PF07635">
    <property type="entry name" value="PSCyt1"/>
    <property type="match status" value="2"/>
</dbReference>
<dbReference type="AlphaFoldDB" id="A0A518CKI9"/>